<keyword evidence="1" id="KW-0233">DNA recombination</keyword>
<evidence type="ECO:0000313" key="6">
    <source>
        <dbReference type="EMBL" id="OBZ67369.1"/>
    </source>
</evidence>
<comment type="caution">
    <text evidence="6">The sequence shown here is derived from an EMBL/GenBank/DDBJ whole genome shotgun (WGS) entry which is preliminary data.</text>
</comment>
<dbReference type="Pfam" id="PF05970">
    <property type="entry name" value="PIF1"/>
    <property type="match status" value="1"/>
</dbReference>
<dbReference type="GO" id="GO:0000723">
    <property type="term" value="P:telomere maintenance"/>
    <property type="evidence" value="ECO:0007669"/>
    <property type="project" value="InterPro"/>
</dbReference>
<keyword evidence="7" id="KW-1185">Reference proteome</keyword>
<evidence type="ECO:0000256" key="1">
    <source>
        <dbReference type="RuleBase" id="RU363044"/>
    </source>
</evidence>
<dbReference type="STRING" id="5627.A0A1C7LTW9"/>
<feature type="domain" description="DNA helicase Pif1-like DEAD-box helicase" evidence="3">
    <location>
        <begin position="1338"/>
        <end position="1496"/>
    </location>
</feature>
<dbReference type="EMBL" id="LUGG01000024">
    <property type="protein sequence ID" value="OBZ67369.1"/>
    <property type="molecule type" value="Genomic_DNA"/>
</dbReference>
<sequence length="1599" mass="178784">MSFIARDQFRGRELLDYARAAGFEAIQDSDICQYVATARATSVCNTGDDSVVRLSVPLHVLCSRLSRKHLITLTDFHPATSSKRADRDTLASALMAHVCGFHCSSHISVFKVGPGNDVGGGSDTPLFPPLPVSKSEMARFVSEWCQATSLACIGESPCAVCGRLTRTKCLRTMDIERTDLSPLIRVGERVTRAVHDAQRGEDDALANTTPILYRPAVRGEGHRTVMDVCEPCLDAVQRHKLPKHALANGLWLGDVPIELRCANFMERMLIARVRHNYFVAKVTKGQCKLCANAIMFSQPVARVLEVLPPPVEDMDECFAIIFMGSCPPVAGDFKRTPFIVRQNVVHAALCWLKVNHPDYADVQISLSNLQSYSAEHPPVSVVMRFGDGSAPAESLAVHDSDDARGMEEGMCSFFVHGLTGQDFARMTYEEKKVVAIKHFDGGGGVLAYGHEAQPESIYHNPRLFPSMFPWLFPFGLGGFENPHIRTKIGRAEHVRHLLLYADRRFQMDECFPFIAFNHEQIHSSTTGGFLLTNRRNFRDVAEKILMVDRHALDSVIARGQNGEYVRPQSAAEKQCFELISIVDHVAGHVQGSNTGRKRQRMEIKSLIIARGTPAIWDAMRLIASNPVGCARFFHLMVETFIECILKAGTGQQGLFGQTEAYYGTVEEQGRLTLHLHLLLWIACSLTPQEIRDRVVDDDDFRRRLIQWLEQCHTGDYFDQSMGNYGLKENPMGPSCGVKSEDPACTLPTPPPTEMDDAALTEWYRAFCHETDDIVYHCNRHDAAHKKGCMRGPPPYCRARFPRETRETTVVDYESGAIRFKKEQPWLNTFNPVLTYVLRCNSDVTCLLSGTQVKAVVAYVTDYVTKGKLNTHTFFETVHMVLDRHQPSLQGAVTDREQAARMLITKVVNALTVLQETGGPAVCAYLLGQPDHYTDKTFVTFYWRSYIYAAVRSGHAVDQTQFLGAEDCERVMLGQTGGEVVSINRVDDYVYRPDFFEHWSLYDFLRLTIVRKLNVRNVHNNECDSDTDDDDSYAKDSRHDINDEHRQARGPYRYVEGHPLRSSHGVFLQRDYNNVVLDFVGGTLPRRDRGAQEEYYMTMLTIFRPMGWRRGCDLRPGADSWEACYLGTEFYPHHVAVMKNMNILYECLDARDDYSAQCAAQDGDSGDLPGSLNMYDPGTDSLGDDGDKDLLEHAYPESPLGMDGADVLGKRSKQNRNEMDHIGLLLRSLTTTVDAGVVTCDISMPARICIQKTACEWKHLVDDAREEEIHRRQGHKTETLGSVPVVNVSDNVKQTILAMVAIISSEELTRMYAHGLDTSRGPQDVDVKILHGVVKHFSLNVEQVRAFEISATHLIHKRTACLRLYLGGMGRTGKSRVLSSIMYFLIARDEKHRFAVLGPTGGCAALINGATYHSMLGFGHQSADNGAVSLSALAKVRGQFERVELIFIDEVSMISCSDLYRISSQLSKAFDCPTECFGGKSIILAGDFAQLPPAGQGQCALYSDSVGAWSPAQSNHQQKNAIGKAIWHMFTDVVILRRNMRQTGMSPEDEAFRIALSNLRYKSCTAADCQLLRSHIVDPSEVLSALQLPHFRYVSIITAR</sequence>
<evidence type="ECO:0000313" key="7">
    <source>
        <dbReference type="Proteomes" id="UP000092993"/>
    </source>
</evidence>
<dbReference type="GO" id="GO:0043139">
    <property type="term" value="F:5'-3' DNA helicase activity"/>
    <property type="evidence" value="ECO:0007669"/>
    <property type="project" value="UniProtKB-EC"/>
</dbReference>
<comment type="catalytic activity">
    <reaction evidence="1">
        <text>ATP + H2O = ADP + phosphate + H(+)</text>
        <dbReference type="Rhea" id="RHEA:13065"/>
        <dbReference type="ChEBI" id="CHEBI:15377"/>
        <dbReference type="ChEBI" id="CHEBI:15378"/>
        <dbReference type="ChEBI" id="CHEBI:30616"/>
        <dbReference type="ChEBI" id="CHEBI:43474"/>
        <dbReference type="ChEBI" id="CHEBI:456216"/>
        <dbReference type="EC" id="5.6.2.3"/>
    </reaction>
</comment>
<feature type="compositionally biased region" description="Basic and acidic residues" evidence="2">
    <location>
        <begin position="1031"/>
        <end position="1046"/>
    </location>
</feature>
<dbReference type="OMA" id="HATICHR"/>
<keyword evidence="1" id="KW-0227">DNA damage</keyword>
<evidence type="ECO:0000256" key="2">
    <source>
        <dbReference type="SAM" id="MobiDB-lite"/>
    </source>
</evidence>
<dbReference type="GO" id="GO:0006281">
    <property type="term" value="P:DNA repair"/>
    <property type="evidence" value="ECO:0007669"/>
    <property type="project" value="UniProtKB-KW"/>
</dbReference>
<keyword evidence="1" id="KW-0547">Nucleotide-binding</keyword>
<protein>
    <recommendedName>
        <fullName evidence="1">ATP-dependent DNA helicase</fullName>
        <ecNumber evidence="1">5.6.2.3</ecNumber>
    </recommendedName>
</protein>
<dbReference type="SUPFAM" id="SSF52540">
    <property type="entry name" value="P-loop containing nucleoside triphosphate hydrolases"/>
    <property type="match status" value="1"/>
</dbReference>
<dbReference type="OrthoDB" id="3259294at2759"/>
<dbReference type="Gene3D" id="3.40.50.300">
    <property type="entry name" value="P-loop containing nucleotide triphosphate hydrolases"/>
    <property type="match status" value="1"/>
</dbReference>
<dbReference type="GO" id="GO:0005524">
    <property type="term" value="F:ATP binding"/>
    <property type="evidence" value="ECO:0007669"/>
    <property type="project" value="UniProtKB-KW"/>
</dbReference>
<dbReference type="InterPro" id="IPR046700">
    <property type="entry name" value="DUF6570"/>
</dbReference>
<evidence type="ECO:0000259" key="4">
    <source>
        <dbReference type="Pfam" id="PF14214"/>
    </source>
</evidence>
<dbReference type="PANTHER" id="PTHR47642:SF5">
    <property type="entry name" value="ATP-DEPENDENT DNA HELICASE"/>
    <property type="match status" value="1"/>
</dbReference>
<feature type="region of interest" description="Disordered" evidence="2">
    <location>
        <begin position="1019"/>
        <end position="1046"/>
    </location>
</feature>
<evidence type="ECO:0000259" key="5">
    <source>
        <dbReference type="Pfam" id="PF20209"/>
    </source>
</evidence>
<dbReference type="Pfam" id="PF14214">
    <property type="entry name" value="Helitron_like_N"/>
    <property type="match status" value="1"/>
</dbReference>
<dbReference type="Pfam" id="PF20209">
    <property type="entry name" value="DUF6570"/>
    <property type="match status" value="1"/>
</dbReference>
<keyword evidence="1" id="KW-0234">DNA repair</keyword>
<comment type="similarity">
    <text evidence="1">Belongs to the helicase family.</text>
</comment>
<keyword evidence="1" id="KW-0067">ATP-binding</keyword>
<dbReference type="EC" id="5.6.2.3" evidence="1"/>
<dbReference type="InterPro" id="IPR010285">
    <property type="entry name" value="DNA_helicase_pif1-like_DEAD"/>
</dbReference>
<dbReference type="InterPro" id="IPR027417">
    <property type="entry name" value="P-loop_NTPase"/>
</dbReference>
<feature type="domain" description="DUF6570" evidence="5">
    <location>
        <begin position="238"/>
        <end position="370"/>
    </location>
</feature>
<gene>
    <name evidence="6" type="ORF">A0H81_12737</name>
</gene>
<comment type="cofactor">
    <cofactor evidence="1">
        <name>Mg(2+)</name>
        <dbReference type="ChEBI" id="CHEBI:18420"/>
    </cofactor>
</comment>
<keyword evidence="1" id="KW-0378">Hydrolase</keyword>
<feature type="domain" description="Helitron helicase-like" evidence="4">
    <location>
        <begin position="493"/>
        <end position="679"/>
    </location>
</feature>
<evidence type="ECO:0000259" key="3">
    <source>
        <dbReference type="Pfam" id="PF05970"/>
    </source>
</evidence>
<proteinExistence type="inferred from homology"/>
<dbReference type="GO" id="GO:0016887">
    <property type="term" value="F:ATP hydrolysis activity"/>
    <property type="evidence" value="ECO:0007669"/>
    <property type="project" value="RHEA"/>
</dbReference>
<dbReference type="GO" id="GO:0006310">
    <property type="term" value="P:DNA recombination"/>
    <property type="evidence" value="ECO:0007669"/>
    <property type="project" value="UniProtKB-KW"/>
</dbReference>
<name>A0A1C7LTW9_GRIFR</name>
<reference evidence="6 7" key="1">
    <citation type="submission" date="2016-03" db="EMBL/GenBank/DDBJ databases">
        <title>Whole genome sequencing of Grifola frondosa 9006-11.</title>
        <authorList>
            <person name="Min B."/>
            <person name="Park H."/>
            <person name="Kim J.-G."/>
            <person name="Cho H."/>
            <person name="Oh Y.-L."/>
            <person name="Kong W.-S."/>
            <person name="Choi I.-G."/>
        </authorList>
    </citation>
    <scope>NUCLEOTIDE SEQUENCE [LARGE SCALE GENOMIC DNA]</scope>
    <source>
        <strain evidence="6 7">9006-11</strain>
    </source>
</reference>
<dbReference type="InterPro" id="IPR051055">
    <property type="entry name" value="PIF1_helicase"/>
</dbReference>
<organism evidence="6 7">
    <name type="scientific">Grifola frondosa</name>
    <name type="common">Maitake</name>
    <name type="synonym">Polyporus frondosus</name>
    <dbReference type="NCBI Taxonomy" id="5627"/>
    <lineage>
        <taxon>Eukaryota</taxon>
        <taxon>Fungi</taxon>
        <taxon>Dikarya</taxon>
        <taxon>Basidiomycota</taxon>
        <taxon>Agaricomycotina</taxon>
        <taxon>Agaricomycetes</taxon>
        <taxon>Polyporales</taxon>
        <taxon>Grifolaceae</taxon>
        <taxon>Grifola</taxon>
    </lineage>
</organism>
<dbReference type="InterPro" id="IPR025476">
    <property type="entry name" value="Helitron_helicase-like"/>
</dbReference>
<dbReference type="Proteomes" id="UP000092993">
    <property type="component" value="Unassembled WGS sequence"/>
</dbReference>
<dbReference type="PANTHER" id="PTHR47642">
    <property type="entry name" value="ATP-DEPENDENT DNA HELICASE"/>
    <property type="match status" value="1"/>
</dbReference>
<keyword evidence="1" id="KW-0347">Helicase</keyword>
<accession>A0A1C7LTW9</accession>